<evidence type="ECO:0000256" key="10">
    <source>
        <dbReference type="RuleBase" id="RU361207"/>
    </source>
</evidence>
<dbReference type="SUPFAM" id="SSF51445">
    <property type="entry name" value="(Trans)glycosidases"/>
    <property type="match status" value="1"/>
</dbReference>
<sequence length="499" mass="58837">MKRRGSGILLHITSLPSRYGIGDLGTWAYKFADFLAETKQSFWQILPLNPTDSIHGNSPYNSVSAFASNTLLISPDLMIQNGLLEKSDVEDTPDFPDSQADYHKAMVYKKKLFYQAYERFKEDNSNACEYEKFCFENAYWLEDFVLFIALKDHFHGQVWSEWPWEIRDRQPESLQMFKEQYHDRISMEKFLQFLFFQQWSSLKSYCNNRGIQIFGDMPIYVCHDSADVWANPDLFKLNEKKQPYCVAGVPPDYFSKTGQLWGNPVYRWDRLKETGYTWWTQRIQQNLHLFDMIRIDHFRGFIAYWEVPSTEKTAIHGRWVEAPAENLFTTLLKHFPYLPIIAEDLGTITPDVREIIRHFDFPGMRVLLFAFGWDLPANPYAPHNHIKNCLVYTGTHDNNTVKGWFEKEATQEDKERLFRYIGREVSVQDLHWEFIRLAMASVANLVIFPMQDILGLGEETRMNYPATTQKNWLWRLLPAQLDPQITQKLLRMTEIYGRA</sequence>
<reference evidence="11 12" key="1">
    <citation type="submission" date="2019-04" db="EMBL/GenBank/DDBJ databases">
        <title>Genome of a novel bacterium Candidatus Jettenia ecosi reconstructed from metagenome of an anammox bioreactor.</title>
        <authorList>
            <person name="Mardanov A.V."/>
            <person name="Beletsky A.V."/>
            <person name="Ravin N.V."/>
            <person name="Botchkova E.A."/>
            <person name="Litti Y.V."/>
            <person name="Nozhevnikova A.N."/>
        </authorList>
    </citation>
    <scope>NUCLEOTIDE SEQUENCE [LARGE SCALE GENOMIC DNA]</scope>
    <source>
        <strain evidence="11">J2</strain>
    </source>
</reference>
<keyword evidence="5 10" id="KW-0328">Glycosyltransferase</keyword>
<evidence type="ECO:0000256" key="2">
    <source>
        <dbReference type="ARBA" id="ARBA00005684"/>
    </source>
</evidence>
<evidence type="ECO:0000256" key="9">
    <source>
        <dbReference type="ARBA" id="ARBA00031501"/>
    </source>
</evidence>
<dbReference type="EC" id="2.4.1.25" evidence="3 10"/>
<dbReference type="InterPro" id="IPR003385">
    <property type="entry name" value="Glyco_hydro_77"/>
</dbReference>
<protein>
    <recommendedName>
        <fullName evidence="4 10">4-alpha-glucanotransferase</fullName>
        <ecNumber evidence="3 10">2.4.1.25</ecNumber>
    </recommendedName>
    <alternativeName>
        <fullName evidence="8 10">Amylomaltase</fullName>
    </alternativeName>
    <alternativeName>
        <fullName evidence="9 10">Disproportionating enzyme</fullName>
    </alternativeName>
</protein>
<dbReference type="GO" id="GO:0004134">
    <property type="term" value="F:4-alpha-glucanotransferase activity"/>
    <property type="evidence" value="ECO:0007669"/>
    <property type="project" value="UniProtKB-EC"/>
</dbReference>
<keyword evidence="6 10" id="KW-0808">Transferase</keyword>
<comment type="similarity">
    <text evidence="2 10">Belongs to the disproportionating enzyme family.</text>
</comment>
<comment type="caution">
    <text evidence="11">The sequence shown here is derived from an EMBL/GenBank/DDBJ whole genome shotgun (WGS) entry which is preliminary data.</text>
</comment>
<keyword evidence="7 10" id="KW-0119">Carbohydrate metabolism</keyword>
<evidence type="ECO:0000256" key="4">
    <source>
        <dbReference type="ARBA" id="ARBA00020295"/>
    </source>
</evidence>
<dbReference type="AlphaFoldDB" id="A0A533QEJ9"/>
<dbReference type="Proteomes" id="UP000319783">
    <property type="component" value="Unassembled WGS sequence"/>
</dbReference>
<evidence type="ECO:0000313" key="12">
    <source>
        <dbReference type="Proteomes" id="UP000319783"/>
    </source>
</evidence>
<gene>
    <name evidence="11" type="ORF">JETT_0501</name>
</gene>
<evidence type="ECO:0000256" key="8">
    <source>
        <dbReference type="ARBA" id="ARBA00031423"/>
    </source>
</evidence>
<dbReference type="Pfam" id="PF02446">
    <property type="entry name" value="Glyco_hydro_77"/>
    <property type="match status" value="1"/>
</dbReference>
<organism evidence="11 12">
    <name type="scientific">Candidatus Jettenia ecosi</name>
    <dbReference type="NCBI Taxonomy" id="2494326"/>
    <lineage>
        <taxon>Bacteria</taxon>
        <taxon>Pseudomonadati</taxon>
        <taxon>Planctomycetota</taxon>
        <taxon>Candidatus Brocadiia</taxon>
        <taxon>Candidatus Brocadiales</taxon>
        <taxon>Candidatus Brocadiaceae</taxon>
        <taxon>Candidatus Jettenia</taxon>
    </lineage>
</organism>
<comment type="catalytic activity">
    <reaction evidence="1 10">
        <text>Transfers a segment of a (1-&gt;4)-alpha-D-glucan to a new position in an acceptor, which may be glucose or a (1-&gt;4)-alpha-D-glucan.</text>
        <dbReference type="EC" id="2.4.1.25"/>
    </reaction>
</comment>
<evidence type="ECO:0000256" key="6">
    <source>
        <dbReference type="ARBA" id="ARBA00022679"/>
    </source>
</evidence>
<dbReference type="NCBIfam" id="TIGR00217">
    <property type="entry name" value="malQ"/>
    <property type="match status" value="1"/>
</dbReference>
<dbReference type="PANTHER" id="PTHR32438:SF5">
    <property type="entry name" value="4-ALPHA-GLUCANOTRANSFERASE DPE1, CHLOROPLASTIC_AMYLOPLASTIC"/>
    <property type="match status" value="1"/>
</dbReference>
<dbReference type="Gene3D" id="3.20.20.80">
    <property type="entry name" value="Glycosidases"/>
    <property type="match status" value="1"/>
</dbReference>
<dbReference type="EMBL" id="SULG01000006">
    <property type="protein sequence ID" value="TLD43197.1"/>
    <property type="molecule type" value="Genomic_DNA"/>
</dbReference>
<proteinExistence type="inferred from homology"/>
<accession>A0A533QEJ9</accession>
<dbReference type="GO" id="GO:0005975">
    <property type="term" value="P:carbohydrate metabolic process"/>
    <property type="evidence" value="ECO:0007669"/>
    <property type="project" value="InterPro"/>
</dbReference>
<evidence type="ECO:0000256" key="1">
    <source>
        <dbReference type="ARBA" id="ARBA00000439"/>
    </source>
</evidence>
<dbReference type="NCBIfam" id="NF011080">
    <property type="entry name" value="PRK14508.1-3"/>
    <property type="match status" value="1"/>
</dbReference>
<dbReference type="InterPro" id="IPR017853">
    <property type="entry name" value="GH"/>
</dbReference>
<evidence type="ECO:0000256" key="3">
    <source>
        <dbReference type="ARBA" id="ARBA00012560"/>
    </source>
</evidence>
<name>A0A533QEJ9_9BACT</name>
<evidence type="ECO:0000256" key="5">
    <source>
        <dbReference type="ARBA" id="ARBA00022676"/>
    </source>
</evidence>
<dbReference type="PANTHER" id="PTHR32438">
    <property type="entry name" value="4-ALPHA-GLUCANOTRANSFERASE DPE1, CHLOROPLASTIC/AMYLOPLASTIC"/>
    <property type="match status" value="1"/>
</dbReference>
<evidence type="ECO:0000313" key="11">
    <source>
        <dbReference type="EMBL" id="TLD43197.1"/>
    </source>
</evidence>
<evidence type="ECO:0000256" key="7">
    <source>
        <dbReference type="ARBA" id="ARBA00023277"/>
    </source>
</evidence>